<keyword evidence="3 4" id="KW-0560">Oxidoreductase</keyword>
<evidence type="ECO:0000313" key="4">
    <source>
        <dbReference type="EMBL" id="MBB3187240.1"/>
    </source>
</evidence>
<protein>
    <submittedName>
        <fullName evidence="4">3-oxoacyl-[acyl-carrier protein] reductase</fullName>
        <ecNumber evidence="4">1.1.1.100</ecNumber>
    </submittedName>
</protein>
<sequence length="242" mass="27048">MSRSALIIGGTKGIGKSLSERLLQENYLVVATYASDCQAADAVCSAFATSYPNHFFVLQADSSSLDSIDVIASFLEQHRLMPEVVVFNAGMTDRSSFLEIKIDNWQKIFMVNIHFPTFLLQKIFPVMKRGGNVIFTGSLMGIHPHSLSLGYGVTKAAVHALVKNLVKFLEEREIRVNAVAPGFVDTEWQKNKPADIRQNITRKMTAGRFCEPDELIDVYMLLIQNRYMNGEIIVCDGGYGFR</sequence>
<evidence type="ECO:0000256" key="1">
    <source>
        <dbReference type="ARBA" id="ARBA00006484"/>
    </source>
</evidence>
<dbReference type="PANTHER" id="PTHR43618">
    <property type="entry name" value="7-ALPHA-HYDROXYSTEROID DEHYDROGENASE"/>
    <property type="match status" value="1"/>
</dbReference>
<dbReference type="PRINTS" id="PR00081">
    <property type="entry name" value="GDHRDH"/>
</dbReference>
<evidence type="ECO:0000256" key="2">
    <source>
        <dbReference type="ARBA" id="ARBA00022857"/>
    </source>
</evidence>
<gene>
    <name evidence="4" type="ORF">FHX64_001403</name>
</gene>
<evidence type="ECO:0000313" key="5">
    <source>
        <dbReference type="Proteomes" id="UP000544222"/>
    </source>
</evidence>
<dbReference type="RefSeq" id="WP_183413025.1">
    <property type="nucleotide sequence ID" value="NZ_JACHYB010000001.1"/>
</dbReference>
<dbReference type="AlphaFoldDB" id="A0A7W5DQJ8"/>
<dbReference type="GO" id="GO:0004316">
    <property type="term" value="F:3-oxoacyl-[acyl-carrier-protein] reductase (NADPH) activity"/>
    <property type="evidence" value="ECO:0007669"/>
    <property type="project" value="UniProtKB-EC"/>
</dbReference>
<dbReference type="CDD" id="cd05233">
    <property type="entry name" value="SDR_c"/>
    <property type="match status" value="1"/>
</dbReference>
<proteinExistence type="inferred from homology"/>
<accession>A0A7W5DQJ8</accession>
<dbReference type="InterPro" id="IPR002347">
    <property type="entry name" value="SDR_fam"/>
</dbReference>
<dbReference type="Proteomes" id="UP000544222">
    <property type="component" value="Unassembled WGS sequence"/>
</dbReference>
<dbReference type="InterPro" id="IPR036291">
    <property type="entry name" value="NAD(P)-bd_dom_sf"/>
</dbReference>
<evidence type="ECO:0000256" key="3">
    <source>
        <dbReference type="ARBA" id="ARBA00023002"/>
    </source>
</evidence>
<dbReference type="EMBL" id="JACHYB010000001">
    <property type="protein sequence ID" value="MBB3187240.1"/>
    <property type="molecule type" value="Genomic_DNA"/>
</dbReference>
<keyword evidence="5" id="KW-1185">Reference proteome</keyword>
<reference evidence="4 5" key="1">
    <citation type="submission" date="2020-08" db="EMBL/GenBank/DDBJ databases">
        <title>Genomic Encyclopedia of Type Strains, Phase IV (KMG-IV): sequencing the most valuable type-strain genomes for metagenomic binning, comparative biology and taxonomic classification.</title>
        <authorList>
            <person name="Goeker M."/>
        </authorList>
    </citation>
    <scope>NUCLEOTIDE SEQUENCE [LARGE SCALE GENOMIC DNA]</scope>
    <source>
        <strain evidence="4 5">DSM 27471</strain>
    </source>
</reference>
<dbReference type="EC" id="1.1.1.100" evidence="4"/>
<comment type="caution">
    <text evidence="4">The sequence shown here is derived from an EMBL/GenBank/DDBJ whole genome shotgun (WGS) entry which is preliminary data.</text>
</comment>
<dbReference type="InterPro" id="IPR052178">
    <property type="entry name" value="Sec_Metab_Biosynth_SDR"/>
</dbReference>
<dbReference type="Gene3D" id="3.40.50.720">
    <property type="entry name" value="NAD(P)-binding Rossmann-like Domain"/>
    <property type="match status" value="1"/>
</dbReference>
<dbReference type="PANTHER" id="PTHR43618:SF2">
    <property type="entry name" value="CHAIN DEHYDROGENASE, PUTATIVE (AFU_ORTHOLOGUE AFUA_6G06930)-RELATED"/>
    <property type="match status" value="1"/>
</dbReference>
<keyword evidence="2" id="KW-0521">NADP</keyword>
<name>A0A7W5DQJ8_9PORP</name>
<organism evidence="4 5">
    <name type="scientific">Microbacter margulisiae</name>
    <dbReference type="NCBI Taxonomy" id="1350067"/>
    <lineage>
        <taxon>Bacteria</taxon>
        <taxon>Pseudomonadati</taxon>
        <taxon>Bacteroidota</taxon>
        <taxon>Bacteroidia</taxon>
        <taxon>Bacteroidales</taxon>
        <taxon>Porphyromonadaceae</taxon>
        <taxon>Microbacter</taxon>
    </lineage>
</organism>
<dbReference type="Pfam" id="PF13561">
    <property type="entry name" value="adh_short_C2"/>
    <property type="match status" value="1"/>
</dbReference>
<comment type="similarity">
    <text evidence="1">Belongs to the short-chain dehydrogenases/reductases (SDR) family.</text>
</comment>
<dbReference type="SUPFAM" id="SSF51735">
    <property type="entry name" value="NAD(P)-binding Rossmann-fold domains"/>
    <property type="match status" value="1"/>
</dbReference>